<reference evidence="1 2" key="1">
    <citation type="journal article" date="2024" name="Ann. Entomol. Soc. Am.">
        <title>Genomic analyses of the southern and eastern yellowjacket wasps (Hymenoptera: Vespidae) reveal evolutionary signatures of social life.</title>
        <authorList>
            <person name="Catto M.A."/>
            <person name="Caine P.B."/>
            <person name="Orr S.E."/>
            <person name="Hunt B.G."/>
            <person name="Goodisman M.A.D."/>
        </authorList>
    </citation>
    <scope>NUCLEOTIDE SEQUENCE [LARGE SCALE GENOMIC DNA]</scope>
    <source>
        <strain evidence="1">232</strain>
        <tissue evidence="1">Head and thorax</tissue>
    </source>
</reference>
<proteinExistence type="predicted"/>
<dbReference type="EMBL" id="JAYRBN010000061">
    <property type="protein sequence ID" value="KAL2739345.1"/>
    <property type="molecule type" value="Genomic_DNA"/>
</dbReference>
<evidence type="ECO:0000313" key="2">
    <source>
        <dbReference type="Proteomes" id="UP001607303"/>
    </source>
</evidence>
<protein>
    <submittedName>
        <fullName evidence="1">Uncharacterized protein</fullName>
    </submittedName>
</protein>
<dbReference type="AlphaFoldDB" id="A0ABD2C3B9"/>
<accession>A0ABD2C3B9</accession>
<keyword evidence="2" id="KW-1185">Reference proteome</keyword>
<sequence>MGVTTMDDERSEPRTILTKLRTHTPSMIFHIIKNDNLIKQLSIMERSRTRRPVDLEPPMFHFETRLGEKRTEFIVGPMRRCLGGPAGSEKESMWN</sequence>
<comment type="caution">
    <text evidence="1">The sequence shown here is derived from an EMBL/GenBank/DDBJ whole genome shotgun (WGS) entry which is preliminary data.</text>
</comment>
<gene>
    <name evidence="1" type="ORF">V1477_010734</name>
</gene>
<dbReference type="Proteomes" id="UP001607303">
    <property type="component" value="Unassembled WGS sequence"/>
</dbReference>
<evidence type="ECO:0000313" key="1">
    <source>
        <dbReference type="EMBL" id="KAL2739345.1"/>
    </source>
</evidence>
<organism evidence="1 2">
    <name type="scientific">Vespula maculifrons</name>
    <name type="common">Eastern yellow jacket</name>
    <name type="synonym">Wasp</name>
    <dbReference type="NCBI Taxonomy" id="7453"/>
    <lineage>
        <taxon>Eukaryota</taxon>
        <taxon>Metazoa</taxon>
        <taxon>Ecdysozoa</taxon>
        <taxon>Arthropoda</taxon>
        <taxon>Hexapoda</taxon>
        <taxon>Insecta</taxon>
        <taxon>Pterygota</taxon>
        <taxon>Neoptera</taxon>
        <taxon>Endopterygota</taxon>
        <taxon>Hymenoptera</taxon>
        <taxon>Apocrita</taxon>
        <taxon>Aculeata</taxon>
        <taxon>Vespoidea</taxon>
        <taxon>Vespidae</taxon>
        <taxon>Vespinae</taxon>
        <taxon>Vespula</taxon>
    </lineage>
</organism>
<name>A0ABD2C3B9_VESMC</name>